<dbReference type="OrthoDB" id="4045395at2759"/>
<dbReference type="InterPro" id="IPR031818">
    <property type="entry name" value="Hri1"/>
</dbReference>
<evidence type="ECO:0008006" key="3">
    <source>
        <dbReference type="Google" id="ProtNLM"/>
    </source>
</evidence>
<dbReference type="Proteomes" id="UP000756921">
    <property type="component" value="Unassembled WGS sequence"/>
</dbReference>
<protein>
    <recommendedName>
        <fullName evidence="3">Protein HRI1</fullName>
    </recommendedName>
</protein>
<evidence type="ECO:0000313" key="2">
    <source>
        <dbReference type="Proteomes" id="UP000756921"/>
    </source>
</evidence>
<dbReference type="EMBL" id="WJXW01000002">
    <property type="protein sequence ID" value="KAF9739949.1"/>
    <property type="molecule type" value="Genomic_DNA"/>
</dbReference>
<comment type="caution">
    <text evidence="1">The sequence shown here is derived from an EMBL/GenBank/DDBJ whole genome shotgun (WGS) entry which is preliminary data.</text>
</comment>
<dbReference type="CDD" id="cd11693">
    <property type="entry name" value="HRI1_C_like"/>
    <property type="match status" value="1"/>
</dbReference>
<dbReference type="AlphaFoldDB" id="A0A9P6GQZ9"/>
<dbReference type="Pfam" id="PF16815">
    <property type="entry name" value="HRI1"/>
    <property type="match status" value="1"/>
</dbReference>
<dbReference type="Gene3D" id="2.40.128.320">
    <property type="entry name" value="Protein HRI1, N-terminal domain"/>
    <property type="match status" value="1"/>
</dbReference>
<sequence>MPADPNPTNASISHRTYFYPMPYPLPPGTPIPYSPGLPSRNTLDLPATPVEPTSSLVLTSTTKQFVDIRVVKPILKEDPELPNEGGPRARQSLANVGACRLDWAFAGTSSSTPIPDPYPHGITEHAATASRHAEHHRAWPGPITHATWTHWLDSRHPISFFSASIPKDEGTMFPLGATQTLELGQGVNPATGKMWVYEELWTDEAPRGAPTREETEPPVYSIVLRTEDEQHDVRGVVIRLGRYCQGIVMKGGYVSVERWEWVAEDGLDEEVGRWKRSVRIGDQFLPCAPTFTPAILSVGGKVRYWDYEWVCEEKVAWREGLVNEDAGIGEGQV</sequence>
<accession>A0A9P6GQZ9</accession>
<evidence type="ECO:0000313" key="1">
    <source>
        <dbReference type="EMBL" id="KAF9739949.1"/>
    </source>
</evidence>
<keyword evidence="2" id="KW-1185">Reference proteome</keyword>
<reference evidence="1" key="1">
    <citation type="journal article" date="2020" name="Mol. Plant Microbe Interact.">
        <title>Genome Sequence of the Biocontrol Agent Coniothyrium minitans strain Conio (IMI 134523).</title>
        <authorList>
            <person name="Patel D."/>
            <person name="Shittu T.A."/>
            <person name="Baroncelli R."/>
            <person name="Muthumeenakshi S."/>
            <person name="Osborne T.H."/>
            <person name="Janganan T.K."/>
            <person name="Sreenivasaprasad S."/>
        </authorList>
    </citation>
    <scope>NUCLEOTIDE SEQUENCE</scope>
    <source>
        <strain evidence="1">Conio</strain>
    </source>
</reference>
<name>A0A9P6GQZ9_9PLEO</name>
<dbReference type="InterPro" id="IPR043047">
    <property type="entry name" value="Hri1_N_sf"/>
</dbReference>
<gene>
    <name evidence="1" type="ORF">PMIN01_02584</name>
</gene>
<organism evidence="1 2">
    <name type="scientific">Paraphaeosphaeria minitans</name>
    <dbReference type="NCBI Taxonomy" id="565426"/>
    <lineage>
        <taxon>Eukaryota</taxon>
        <taxon>Fungi</taxon>
        <taxon>Dikarya</taxon>
        <taxon>Ascomycota</taxon>
        <taxon>Pezizomycotina</taxon>
        <taxon>Dothideomycetes</taxon>
        <taxon>Pleosporomycetidae</taxon>
        <taxon>Pleosporales</taxon>
        <taxon>Massarineae</taxon>
        <taxon>Didymosphaeriaceae</taxon>
        <taxon>Paraphaeosphaeria</taxon>
    </lineage>
</organism>
<proteinExistence type="predicted"/>